<keyword evidence="8" id="KW-0460">Magnesium</keyword>
<evidence type="ECO:0000256" key="10">
    <source>
        <dbReference type="ARBA" id="ARBA00023209"/>
    </source>
</evidence>
<dbReference type="Pfam" id="PF19279">
    <property type="entry name" value="YegS_C"/>
    <property type="match status" value="1"/>
</dbReference>
<comment type="caution">
    <text evidence="13">The sequence shown here is derived from an EMBL/GenBank/DDBJ whole genome shotgun (WGS) entry which is preliminary data.</text>
</comment>
<dbReference type="HAMAP" id="MF_01377">
    <property type="entry name" value="YegS"/>
    <property type="match status" value="1"/>
</dbReference>
<evidence type="ECO:0000256" key="1">
    <source>
        <dbReference type="ARBA" id="ARBA00001946"/>
    </source>
</evidence>
<dbReference type="InterPro" id="IPR045540">
    <property type="entry name" value="YegS/DAGK_C"/>
</dbReference>
<keyword evidence="10" id="KW-0594">Phospholipid biosynthesis</keyword>
<evidence type="ECO:0000256" key="7">
    <source>
        <dbReference type="ARBA" id="ARBA00022840"/>
    </source>
</evidence>
<reference evidence="14" key="1">
    <citation type="journal article" date="2019" name="Int. J. Syst. Evol. Microbiol.">
        <title>The Global Catalogue of Microorganisms (GCM) 10K type strain sequencing project: providing services to taxonomists for standard genome sequencing and annotation.</title>
        <authorList>
            <consortium name="The Broad Institute Genomics Platform"/>
            <consortium name="The Broad Institute Genome Sequencing Center for Infectious Disease"/>
            <person name="Wu L."/>
            <person name="Ma J."/>
        </authorList>
    </citation>
    <scope>NUCLEOTIDE SEQUENCE [LARGE SCALE GENOMIC DNA]</scope>
    <source>
        <strain evidence="14">KCTC 23701</strain>
    </source>
</reference>
<accession>A0ABQ3GVN7</accession>
<dbReference type="PANTHER" id="PTHR12358:SF106">
    <property type="entry name" value="LIPID KINASE YEGS"/>
    <property type="match status" value="1"/>
</dbReference>
<dbReference type="InterPro" id="IPR001206">
    <property type="entry name" value="Diacylglycerol_kinase_cat_dom"/>
</dbReference>
<gene>
    <name evidence="13" type="ORF">GCM10007350_05830</name>
</gene>
<keyword evidence="2" id="KW-0444">Lipid biosynthesis</keyword>
<evidence type="ECO:0000256" key="3">
    <source>
        <dbReference type="ARBA" id="ARBA00022679"/>
    </source>
</evidence>
<keyword evidence="9" id="KW-0443">Lipid metabolism</keyword>
<proteinExistence type="inferred from homology"/>
<evidence type="ECO:0000259" key="12">
    <source>
        <dbReference type="PROSITE" id="PS50146"/>
    </source>
</evidence>
<evidence type="ECO:0000256" key="9">
    <source>
        <dbReference type="ARBA" id="ARBA00023098"/>
    </source>
</evidence>
<evidence type="ECO:0000256" key="4">
    <source>
        <dbReference type="ARBA" id="ARBA00022723"/>
    </source>
</evidence>
<evidence type="ECO:0000256" key="2">
    <source>
        <dbReference type="ARBA" id="ARBA00022516"/>
    </source>
</evidence>
<dbReference type="NCBIfam" id="NF009602">
    <property type="entry name" value="PRK13054.1"/>
    <property type="match status" value="1"/>
</dbReference>
<dbReference type="InterPro" id="IPR050187">
    <property type="entry name" value="Lipid_Phosphate_FormReg"/>
</dbReference>
<name>A0ABQ3GVN7_9NEIS</name>
<keyword evidence="6" id="KW-0418">Kinase</keyword>
<evidence type="ECO:0000256" key="5">
    <source>
        <dbReference type="ARBA" id="ARBA00022741"/>
    </source>
</evidence>
<dbReference type="SUPFAM" id="SSF111331">
    <property type="entry name" value="NAD kinase/diacylglycerol kinase-like"/>
    <property type="match status" value="1"/>
</dbReference>
<dbReference type="Proteomes" id="UP000604737">
    <property type="component" value="Unassembled WGS sequence"/>
</dbReference>
<dbReference type="InterPro" id="IPR017438">
    <property type="entry name" value="ATP-NAD_kinase_N"/>
</dbReference>
<dbReference type="InterPro" id="IPR016064">
    <property type="entry name" value="NAD/diacylglycerol_kinase_sf"/>
</dbReference>
<dbReference type="Pfam" id="PF00781">
    <property type="entry name" value="DAGK_cat"/>
    <property type="match status" value="1"/>
</dbReference>
<dbReference type="PROSITE" id="PS50146">
    <property type="entry name" value="DAGK"/>
    <property type="match status" value="1"/>
</dbReference>
<dbReference type="Gene3D" id="3.40.50.10330">
    <property type="entry name" value="Probable inorganic polyphosphate/atp-NAD kinase, domain 1"/>
    <property type="match status" value="1"/>
</dbReference>
<dbReference type="NCBIfam" id="TIGR00147">
    <property type="entry name" value="YegS/Rv2252/BmrU family lipid kinase"/>
    <property type="match status" value="1"/>
</dbReference>
<dbReference type="PANTHER" id="PTHR12358">
    <property type="entry name" value="SPHINGOSINE KINASE"/>
    <property type="match status" value="1"/>
</dbReference>
<dbReference type="InterPro" id="IPR005218">
    <property type="entry name" value="Diacylglycerol/lipid_kinase"/>
</dbReference>
<sequence length="294" mass="30917">MMLILNGKAASNAAVRNAVSALREAGHHVDVRLTWEGGDAARYVDEARRLGLDTVVAGGGDGTVNELVVALLKLPAPQRPSLAVLPLGTANDFARGCGIPLEPDLALVLALQPPVPIDAVRVNDRGFINMATGGFGTQITVETPPEQKALLGGFAYLLTGLTRFGSLSADAGRLSGPDFEWEGQFLVLGLGNGAQSGGGHRLCPDARLDDGLLDLRLVTGTELLPALLQQWIDGGNSERVLTAKLPWLTIATPHEINLNLDGEPLSGTEFRIEVEPGALRCHLPAECPLLLGKA</sequence>
<dbReference type="InterPro" id="IPR022433">
    <property type="entry name" value="Lip_kinase_YegS"/>
</dbReference>
<comment type="cofactor">
    <cofactor evidence="1">
        <name>Mg(2+)</name>
        <dbReference type="ChEBI" id="CHEBI:18420"/>
    </cofactor>
</comment>
<keyword evidence="14" id="KW-1185">Reference proteome</keyword>
<evidence type="ECO:0000256" key="6">
    <source>
        <dbReference type="ARBA" id="ARBA00022777"/>
    </source>
</evidence>
<evidence type="ECO:0000256" key="11">
    <source>
        <dbReference type="ARBA" id="ARBA00023264"/>
    </source>
</evidence>
<keyword evidence="11" id="KW-1208">Phospholipid metabolism</keyword>
<evidence type="ECO:0000256" key="8">
    <source>
        <dbReference type="ARBA" id="ARBA00022842"/>
    </source>
</evidence>
<organism evidence="13 14">
    <name type="scientific">Jeongeupia chitinilytica</name>
    <dbReference type="NCBI Taxonomy" id="1041641"/>
    <lineage>
        <taxon>Bacteria</taxon>
        <taxon>Pseudomonadati</taxon>
        <taxon>Pseudomonadota</taxon>
        <taxon>Betaproteobacteria</taxon>
        <taxon>Neisseriales</taxon>
        <taxon>Chitinibacteraceae</taxon>
        <taxon>Jeongeupia</taxon>
    </lineage>
</organism>
<dbReference type="Gene3D" id="2.60.200.40">
    <property type="match status" value="1"/>
</dbReference>
<feature type="domain" description="DAGKc" evidence="12">
    <location>
        <begin position="1"/>
        <end position="126"/>
    </location>
</feature>
<keyword evidence="4" id="KW-0479">Metal-binding</keyword>
<protein>
    <submittedName>
        <fullName evidence="13">Lipid kinase YegS-like protein</fullName>
    </submittedName>
</protein>
<evidence type="ECO:0000313" key="14">
    <source>
        <dbReference type="Proteomes" id="UP000604737"/>
    </source>
</evidence>
<evidence type="ECO:0000313" key="13">
    <source>
        <dbReference type="EMBL" id="GHD57323.1"/>
    </source>
</evidence>
<keyword evidence="7" id="KW-0067">ATP-binding</keyword>
<dbReference type="EMBL" id="BMYO01000001">
    <property type="protein sequence ID" value="GHD57323.1"/>
    <property type="molecule type" value="Genomic_DNA"/>
</dbReference>
<keyword evidence="3" id="KW-0808">Transferase</keyword>
<dbReference type="NCBIfam" id="TIGR03702">
    <property type="entry name" value="lip_kinase_YegS"/>
    <property type="match status" value="1"/>
</dbReference>
<keyword evidence="5" id="KW-0547">Nucleotide-binding</keyword>
<dbReference type="SMART" id="SM00046">
    <property type="entry name" value="DAGKc"/>
    <property type="match status" value="1"/>
</dbReference>